<evidence type="ECO:0000256" key="1">
    <source>
        <dbReference type="SAM" id="Phobius"/>
    </source>
</evidence>
<keyword evidence="1" id="KW-0812">Transmembrane</keyword>
<keyword evidence="1" id="KW-1133">Transmembrane helix</keyword>
<accession>A0A0H5RDU3</accession>
<sequence length="142" mass="16413">MAQRHQKHDQECLPEASFRIQSLDPSGHPDPEALSPYMKMCCSMSNISDQERLKRPSPTLLNQKLVVMMTMMLIIVSLLILMTIMCPIIVPKMSLPLLTMNDVEKILRKRARRFVGDAFEFRWKGYQMDIQGENCGYKGHSR</sequence>
<dbReference type="AlphaFoldDB" id="A0A0H5RDU3"/>
<name>A0A0H5RDU3_9EUKA</name>
<dbReference type="EMBL" id="HACM01011489">
    <property type="protein sequence ID" value="CRZ11931.1"/>
    <property type="molecule type" value="Transcribed_RNA"/>
</dbReference>
<protein>
    <submittedName>
        <fullName evidence="2">Uncharacterized protein</fullName>
    </submittedName>
</protein>
<proteinExistence type="predicted"/>
<reference evidence="2" key="1">
    <citation type="submission" date="2015-04" db="EMBL/GenBank/DDBJ databases">
        <title>The genome sequence of the plant pathogenic Rhizarian Plasmodiophora brassicae reveals insights in its biotrophic life cycle and the origin of chitin synthesis.</title>
        <authorList>
            <person name="Schwelm A."/>
            <person name="Fogelqvist J."/>
            <person name="Knaust A."/>
            <person name="Julke S."/>
            <person name="Lilja T."/>
            <person name="Dhandapani V."/>
            <person name="Bonilla-Rosso G."/>
            <person name="Karlsson M."/>
            <person name="Shevchenko A."/>
            <person name="Choi S.R."/>
            <person name="Kim H.G."/>
            <person name="Park J.Y."/>
            <person name="Lim Y.P."/>
            <person name="Ludwig-Muller J."/>
            <person name="Dixelius C."/>
        </authorList>
    </citation>
    <scope>NUCLEOTIDE SEQUENCE</scope>
    <source>
        <tissue evidence="2">Potato root galls</tissue>
    </source>
</reference>
<evidence type="ECO:0000313" key="2">
    <source>
        <dbReference type="EMBL" id="CRZ11931.1"/>
    </source>
</evidence>
<organism evidence="2">
    <name type="scientific">Spongospora subterranea</name>
    <dbReference type="NCBI Taxonomy" id="70186"/>
    <lineage>
        <taxon>Eukaryota</taxon>
        <taxon>Sar</taxon>
        <taxon>Rhizaria</taxon>
        <taxon>Endomyxa</taxon>
        <taxon>Phytomyxea</taxon>
        <taxon>Plasmodiophorida</taxon>
        <taxon>Plasmodiophoridae</taxon>
        <taxon>Spongospora</taxon>
    </lineage>
</organism>
<keyword evidence="1" id="KW-0472">Membrane</keyword>
<feature type="transmembrane region" description="Helical" evidence="1">
    <location>
        <begin position="65"/>
        <end position="90"/>
    </location>
</feature>